<accession>A0AA36JB18</accession>
<dbReference type="SUPFAM" id="SSF82708">
    <property type="entry name" value="R3H domain"/>
    <property type="match status" value="1"/>
</dbReference>
<organism evidence="3 4">
    <name type="scientific">Effrenium voratum</name>
    <dbReference type="NCBI Taxonomy" id="2562239"/>
    <lineage>
        <taxon>Eukaryota</taxon>
        <taxon>Sar</taxon>
        <taxon>Alveolata</taxon>
        <taxon>Dinophyceae</taxon>
        <taxon>Suessiales</taxon>
        <taxon>Symbiodiniaceae</taxon>
        <taxon>Effrenium</taxon>
    </lineage>
</organism>
<dbReference type="InterPro" id="IPR001374">
    <property type="entry name" value="R3H_dom"/>
</dbReference>
<dbReference type="AlphaFoldDB" id="A0AA36JB18"/>
<dbReference type="InterPro" id="IPR036867">
    <property type="entry name" value="R3H_dom_sf"/>
</dbReference>
<feature type="compositionally biased region" description="Basic and acidic residues" evidence="1">
    <location>
        <begin position="14"/>
        <end position="40"/>
    </location>
</feature>
<protein>
    <recommendedName>
        <fullName evidence="2">R3H domain-containing protein</fullName>
    </recommendedName>
</protein>
<gene>
    <name evidence="3" type="ORF">EVOR1521_LOCUS24820</name>
</gene>
<evidence type="ECO:0000313" key="3">
    <source>
        <dbReference type="EMBL" id="CAJ1401728.1"/>
    </source>
</evidence>
<dbReference type="CDD" id="cd02325">
    <property type="entry name" value="R3H"/>
    <property type="match status" value="1"/>
</dbReference>
<dbReference type="PROSITE" id="PS51061">
    <property type="entry name" value="R3H"/>
    <property type="match status" value="1"/>
</dbReference>
<dbReference type="Pfam" id="PF01424">
    <property type="entry name" value="R3H"/>
    <property type="match status" value="1"/>
</dbReference>
<evidence type="ECO:0000259" key="2">
    <source>
        <dbReference type="PROSITE" id="PS51061"/>
    </source>
</evidence>
<feature type="region of interest" description="Disordered" evidence="1">
    <location>
        <begin position="1"/>
        <end position="52"/>
    </location>
</feature>
<keyword evidence="4" id="KW-1185">Reference proteome</keyword>
<sequence length="562" mass="61687">MAPKETNQEATLRMIEKGSSHQKGRGYDGKGKGKGGKDKGPPSSEQLPLERRQELSSRLDAFVCSEEVQLQMPSSINGLERKYLHEQADVRGLTTQSFGQGRDRYICIFKEQAQSSGTAATEARAVENVQYSAVFLDDESQTKLTEFCRRRIPGGIPSRWKTHGDHMTICLGPLLEAKTEDHRSVADTVQQQIARYQDGQRFELKVVSIGHDDNAIAVGVIGCVSCNRNPHITVATAPGQAPNSSNFIKKWTMLAAEDQLVLTGQVMQLARGSSATEPKAEPKKPQEDWDGKLFKLGCLVDHQSDLQWFGLGENPDEMGDGEDPTAVRVGCSKEDATRFRFKRVGTTRGGETVNPGTLSPGVTITAPVPVYTFHAEPGHFINAIDNGPGPEYYCNCTGPCNADFAFLPLERGSRTPVASGKPDSEDCFYGMYHVEPREDAFVFWHNGEYPVYLVGEQLCRASDECEPPTRYKVEFIPEHFKIVELDITEGEQLSVLCRGVGGAELAHLRLPPSAAFTELERQLREAMPPLGLDVALSLVNAKTGKLLKPSASTDSVMKVITA</sequence>
<comment type="caution">
    <text evidence="3">The sequence shown here is derived from an EMBL/GenBank/DDBJ whole genome shotgun (WGS) entry which is preliminary data.</text>
</comment>
<dbReference type="Gene3D" id="3.30.1370.50">
    <property type="entry name" value="R3H-like domain"/>
    <property type="match status" value="1"/>
</dbReference>
<dbReference type="GO" id="GO:0003676">
    <property type="term" value="F:nucleic acid binding"/>
    <property type="evidence" value="ECO:0007669"/>
    <property type="project" value="UniProtKB-UniRule"/>
</dbReference>
<evidence type="ECO:0000256" key="1">
    <source>
        <dbReference type="SAM" id="MobiDB-lite"/>
    </source>
</evidence>
<dbReference type="Proteomes" id="UP001178507">
    <property type="component" value="Unassembled WGS sequence"/>
</dbReference>
<dbReference type="EMBL" id="CAUJNA010003428">
    <property type="protein sequence ID" value="CAJ1401728.1"/>
    <property type="molecule type" value="Genomic_DNA"/>
</dbReference>
<name>A0AA36JB18_9DINO</name>
<proteinExistence type="predicted"/>
<reference evidence="3" key="1">
    <citation type="submission" date="2023-08" db="EMBL/GenBank/DDBJ databases">
        <authorList>
            <person name="Chen Y."/>
            <person name="Shah S."/>
            <person name="Dougan E. K."/>
            <person name="Thang M."/>
            <person name="Chan C."/>
        </authorList>
    </citation>
    <scope>NUCLEOTIDE SEQUENCE</scope>
</reference>
<feature type="domain" description="R3H" evidence="2">
    <location>
        <begin position="49"/>
        <end position="112"/>
    </location>
</feature>
<evidence type="ECO:0000313" key="4">
    <source>
        <dbReference type="Proteomes" id="UP001178507"/>
    </source>
</evidence>